<dbReference type="OrthoDB" id="6252479at2759"/>
<dbReference type="AlphaFoldDB" id="A0A074ZJJ9"/>
<dbReference type="EMBL" id="KL596760">
    <property type="protein sequence ID" value="KER25967.1"/>
    <property type="molecule type" value="Genomic_DNA"/>
</dbReference>
<dbReference type="GeneID" id="20320843"/>
<reference evidence="1 2" key="1">
    <citation type="submission" date="2013-11" db="EMBL/GenBank/DDBJ databases">
        <title>Opisthorchis viverrini - life in the bile duct.</title>
        <authorList>
            <person name="Young N.D."/>
            <person name="Nagarajan N."/>
            <person name="Lin S.J."/>
            <person name="Korhonen P.K."/>
            <person name="Jex A.R."/>
            <person name="Hall R.S."/>
            <person name="Safavi-Hemami H."/>
            <person name="Kaewkong W."/>
            <person name="Bertrand D."/>
            <person name="Gao S."/>
            <person name="Seet Q."/>
            <person name="Wongkham S."/>
            <person name="Teh B.T."/>
            <person name="Wongkham C."/>
            <person name="Intapan P.M."/>
            <person name="Maleewong W."/>
            <person name="Yang X."/>
            <person name="Hu M."/>
            <person name="Wang Z."/>
            <person name="Hofmann A."/>
            <person name="Sternberg P.W."/>
            <person name="Tan P."/>
            <person name="Wang J."/>
            <person name="Gasser R.B."/>
        </authorList>
    </citation>
    <scope>NUCLEOTIDE SEQUENCE [LARGE SCALE GENOMIC DNA]</scope>
</reference>
<proteinExistence type="predicted"/>
<evidence type="ECO:0000313" key="2">
    <source>
        <dbReference type="Proteomes" id="UP000054324"/>
    </source>
</evidence>
<accession>A0A074ZJJ9</accession>
<evidence type="ECO:0000313" key="1">
    <source>
        <dbReference type="EMBL" id="KER25967.1"/>
    </source>
</evidence>
<dbReference type="Proteomes" id="UP000054324">
    <property type="component" value="Unassembled WGS sequence"/>
</dbReference>
<dbReference type="CTD" id="20320843"/>
<sequence length="127" mass="14333">MVSAKYDAIVFDPVFFQLPLTDTELCSCILSDKCLVVQPTHTNEYTQKLVVGRDHLSFKRKLIVGLELKLKHRISANKVKPAWRLSNVMEDSIVPTSVSKAKPAWRLSNVMEDSIVPTSVSCNLCLW</sequence>
<gene>
    <name evidence="1" type="ORF">T265_06664</name>
</gene>
<protein>
    <submittedName>
        <fullName evidence="1">Uncharacterized protein</fullName>
    </submittedName>
</protein>
<organism evidence="1 2">
    <name type="scientific">Opisthorchis viverrini</name>
    <name type="common">Southeast Asian liver fluke</name>
    <dbReference type="NCBI Taxonomy" id="6198"/>
    <lineage>
        <taxon>Eukaryota</taxon>
        <taxon>Metazoa</taxon>
        <taxon>Spiralia</taxon>
        <taxon>Lophotrochozoa</taxon>
        <taxon>Platyhelminthes</taxon>
        <taxon>Trematoda</taxon>
        <taxon>Digenea</taxon>
        <taxon>Opisthorchiida</taxon>
        <taxon>Opisthorchiata</taxon>
        <taxon>Opisthorchiidae</taxon>
        <taxon>Opisthorchis</taxon>
    </lineage>
</organism>
<dbReference type="RefSeq" id="XP_009170253.1">
    <property type="nucleotide sequence ID" value="XM_009171989.1"/>
</dbReference>
<keyword evidence="2" id="KW-1185">Reference proteome</keyword>
<name>A0A074ZJJ9_OPIVI</name>
<dbReference type="KEGG" id="ovi:T265_06664"/>